<proteinExistence type="predicted"/>
<sequence length="67" mass="7691">METLTIQIPDEKSSMVKQILQEFGVTILTDEVPSKKPSSFAGIISKETAKQLLLDVERSRREWERDI</sequence>
<reference evidence="1 2" key="1">
    <citation type="submission" date="2020-11" db="EMBL/GenBank/DDBJ databases">
        <title>Pedobacter endophytica, an endophytic bacteria isolated form Carex pumila.</title>
        <authorList>
            <person name="Peng Y."/>
            <person name="Jiang L."/>
            <person name="Lee J."/>
        </authorList>
    </citation>
    <scope>NUCLEOTIDE SEQUENCE [LARGE SCALE GENOMIC DNA]</scope>
    <source>
        <strain evidence="1 2">JBR3-12</strain>
    </source>
</reference>
<dbReference type="Proteomes" id="UP000594759">
    <property type="component" value="Chromosome"/>
</dbReference>
<evidence type="ECO:0000313" key="1">
    <source>
        <dbReference type="EMBL" id="QPH41627.1"/>
    </source>
</evidence>
<keyword evidence="2" id="KW-1185">Reference proteome</keyword>
<dbReference type="AlphaFoldDB" id="A0A7S9L364"/>
<gene>
    <name evidence="1" type="ORF">IZT61_10390</name>
</gene>
<accession>A0A7S9L364</accession>
<dbReference type="RefSeq" id="WP_196101064.1">
    <property type="nucleotide sequence ID" value="NZ_CP064939.1"/>
</dbReference>
<dbReference type="KEGG" id="pex:IZT61_10390"/>
<evidence type="ECO:0000313" key="2">
    <source>
        <dbReference type="Proteomes" id="UP000594759"/>
    </source>
</evidence>
<name>A0A7S9L364_9SPHI</name>
<protein>
    <submittedName>
        <fullName evidence="1">Uncharacterized protein</fullName>
    </submittedName>
</protein>
<dbReference type="EMBL" id="CP064939">
    <property type="protein sequence ID" value="QPH41627.1"/>
    <property type="molecule type" value="Genomic_DNA"/>
</dbReference>
<organism evidence="1 2">
    <name type="scientific">Pedobacter endophyticus</name>
    <dbReference type="NCBI Taxonomy" id="2789740"/>
    <lineage>
        <taxon>Bacteria</taxon>
        <taxon>Pseudomonadati</taxon>
        <taxon>Bacteroidota</taxon>
        <taxon>Sphingobacteriia</taxon>
        <taxon>Sphingobacteriales</taxon>
        <taxon>Sphingobacteriaceae</taxon>
        <taxon>Pedobacter</taxon>
    </lineage>
</organism>